<reference evidence="1 2" key="1">
    <citation type="journal article" date="2012" name="Science">
        <title>The Paleozoic origin of enzymatic lignin decomposition reconstructed from 31 fungal genomes.</title>
        <authorList>
            <person name="Floudas D."/>
            <person name="Binder M."/>
            <person name="Riley R."/>
            <person name="Barry K."/>
            <person name="Blanchette R.A."/>
            <person name="Henrissat B."/>
            <person name="Martinez A.T."/>
            <person name="Otillar R."/>
            <person name="Spatafora J.W."/>
            <person name="Yadav J.S."/>
            <person name="Aerts A."/>
            <person name="Benoit I."/>
            <person name="Boyd A."/>
            <person name="Carlson A."/>
            <person name="Copeland A."/>
            <person name="Coutinho P.M."/>
            <person name="de Vries R.P."/>
            <person name="Ferreira P."/>
            <person name="Findley K."/>
            <person name="Foster B."/>
            <person name="Gaskell J."/>
            <person name="Glotzer D."/>
            <person name="Gorecki P."/>
            <person name="Heitman J."/>
            <person name="Hesse C."/>
            <person name="Hori C."/>
            <person name="Igarashi K."/>
            <person name="Jurgens J.A."/>
            <person name="Kallen N."/>
            <person name="Kersten P."/>
            <person name="Kohler A."/>
            <person name="Kuees U."/>
            <person name="Kumar T.K.A."/>
            <person name="Kuo A."/>
            <person name="LaButti K."/>
            <person name="Larrondo L.F."/>
            <person name="Lindquist E."/>
            <person name="Ling A."/>
            <person name="Lombard V."/>
            <person name="Lucas S."/>
            <person name="Lundell T."/>
            <person name="Martin R."/>
            <person name="McLaughlin D.J."/>
            <person name="Morgenstern I."/>
            <person name="Morin E."/>
            <person name="Murat C."/>
            <person name="Nagy L.G."/>
            <person name="Nolan M."/>
            <person name="Ohm R.A."/>
            <person name="Patyshakuliyeva A."/>
            <person name="Rokas A."/>
            <person name="Ruiz-Duenas F.J."/>
            <person name="Sabat G."/>
            <person name="Salamov A."/>
            <person name="Samejima M."/>
            <person name="Schmutz J."/>
            <person name="Slot J.C."/>
            <person name="St John F."/>
            <person name="Stenlid J."/>
            <person name="Sun H."/>
            <person name="Sun S."/>
            <person name="Syed K."/>
            <person name="Tsang A."/>
            <person name="Wiebenga A."/>
            <person name="Young D."/>
            <person name="Pisabarro A."/>
            <person name="Eastwood D.C."/>
            <person name="Martin F."/>
            <person name="Cullen D."/>
            <person name="Grigoriev I.V."/>
            <person name="Hibbett D.S."/>
        </authorList>
    </citation>
    <scope>NUCLEOTIDE SEQUENCE</scope>
    <source>
        <strain evidence="2">FP-58527</strain>
    </source>
</reference>
<name>S8DR08_FOMSC</name>
<gene>
    <name evidence="1" type="ORF">FOMPIDRAFT_1054491</name>
</gene>
<dbReference type="HOGENOM" id="CLU_1586516_0_0_1"/>
<evidence type="ECO:0000313" key="2">
    <source>
        <dbReference type="Proteomes" id="UP000015241"/>
    </source>
</evidence>
<dbReference type="OrthoDB" id="10353794at2759"/>
<dbReference type="InParanoid" id="S8DR08"/>
<accession>S8DR08</accession>
<evidence type="ECO:0000313" key="1">
    <source>
        <dbReference type="EMBL" id="EPS95102.1"/>
    </source>
</evidence>
<proteinExistence type="predicted"/>
<organism evidence="1 2">
    <name type="scientific">Fomitopsis schrenkii</name>
    <name type="common">Brown rot fungus</name>
    <dbReference type="NCBI Taxonomy" id="2126942"/>
    <lineage>
        <taxon>Eukaryota</taxon>
        <taxon>Fungi</taxon>
        <taxon>Dikarya</taxon>
        <taxon>Basidiomycota</taxon>
        <taxon>Agaricomycotina</taxon>
        <taxon>Agaricomycetes</taxon>
        <taxon>Polyporales</taxon>
        <taxon>Fomitopsis</taxon>
    </lineage>
</organism>
<dbReference type="Proteomes" id="UP000015241">
    <property type="component" value="Unassembled WGS sequence"/>
</dbReference>
<sequence length="168" mass="19302">MRFSENPRTHFVALSTGVRNQGTPVCSLTFRGRTHEPGVPLYRFLSDKRAQIVCEGLDQIFEHDCLDDFMHLRCQLPGYAAESRPLLFLSSIPVKRYEVGRIVATEMREYMKELLEIVDGGCVADGRDKPSLNGIEWDKLLIHEFYTMDGKEWEVSLYLAISDNIEKD</sequence>
<protein>
    <submittedName>
        <fullName evidence="1">Uncharacterized protein</fullName>
    </submittedName>
</protein>
<dbReference type="AlphaFoldDB" id="S8DR08"/>
<dbReference type="EMBL" id="KE504215">
    <property type="protein sequence ID" value="EPS95102.1"/>
    <property type="molecule type" value="Genomic_DNA"/>
</dbReference>
<keyword evidence="2" id="KW-1185">Reference proteome</keyword>